<name>A0A7W6D784_9HYPH</name>
<evidence type="ECO:0000256" key="2">
    <source>
        <dbReference type="ARBA" id="ARBA00005791"/>
    </source>
</evidence>
<dbReference type="PANTHER" id="PTHR13887:SF56">
    <property type="entry name" value="THIOREDOXIN-LIKE REDUCTASE RV2466C"/>
    <property type="match status" value="1"/>
</dbReference>
<sequence length="284" mass="29846">MSLSAMSPFKRLLGGVAVAALAVTLAACSDEKKETAAAPENQATTESAATQPAPAAGADVASTPAAAPAATTETAQTESAQTAPSAGTTQSTPASAEVPPSEGDVDMAKVLEPGPLPEMAIGEANAPVTIVEYMSMTCPHCAKFHNETFDAIKAKYVDSGQVRFILREFPFDPRAAAAFMLARCAPPEQYFPMVSMLFKQQEQWAAAENGREALLQMSKLAGFTQQSFEACLTNQKLLDDVNAVRERGAKEFGIAATPTFIVNGQRYSGEMSVAVMSALIDSKL</sequence>
<comment type="function">
    <text evidence="1">May be required for disulfide bond formation in some proteins.</text>
</comment>
<evidence type="ECO:0000256" key="1">
    <source>
        <dbReference type="ARBA" id="ARBA00003565"/>
    </source>
</evidence>
<dbReference type="Proteomes" id="UP000574761">
    <property type="component" value="Unassembled WGS sequence"/>
</dbReference>
<comment type="caution">
    <text evidence="6">The sequence shown here is derived from an EMBL/GenBank/DDBJ whole genome shotgun (WGS) entry which is preliminary data.</text>
</comment>
<feature type="signal peptide" evidence="4">
    <location>
        <begin position="1"/>
        <end position="19"/>
    </location>
</feature>
<dbReference type="Gene3D" id="3.40.30.10">
    <property type="entry name" value="Glutaredoxin"/>
    <property type="match status" value="1"/>
</dbReference>
<evidence type="ECO:0000313" key="7">
    <source>
        <dbReference type="Proteomes" id="UP000574761"/>
    </source>
</evidence>
<feature type="compositionally biased region" description="Low complexity" evidence="3">
    <location>
        <begin position="42"/>
        <end position="86"/>
    </location>
</feature>
<dbReference type="InterPro" id="IPR036249">
    <property type="entry name" value="Thioredoxin-like_sf"/>
</dbReference>
<evidence type="ECO:0000259" key="5">
    <source>
        <dbReference type="PROSITE" id="PS51352"/>
    </source>
</evidence>
<evidence type="ECO:0000256" key="3">
    <source>
        <dbReference type="SAM" id="MobiDB-lite"/>
    </source>
</evidence>
<organism evidence="6 7">
    <name type="scientific">Mycoplana azooxidifex</name>
    <dbReference type="NCBI Taxonomy" id="1636188"/>
    <lineage>
        <taxon>Bacteria</taxon>
        <taxon>Pseudomonadati</taxon>
        <taxon>Pseudomonadota</taxon>
        <taxon>Alphaproteobacteria</taxon>
        <taxon>Hyphomicrobiales</taxon>
        <taxon>Rhizobiaceae</taxon>
        <taxon>Mycoplana</taxon>
    </lineage>
</organism>
<feature type="region of interest" description="Disordered" evidence="3">
    <location>
        <begin position="33"/>
        <end position="107"/>
    </location>
</feature>
<comment type="similarity">
    <text evidence="2">Belongs to the thioredoxin family. DsbA subfamily.</text>
</comment>
<dbReference type="Pfam" id="PF13462">
    <property type="entry name" value="Thioredoxin_4"/>
    <property type="match status" value="1"/>
</dbReference>
<feature type="domain" description="Thioredoxin" evidence="5">
    <location>
        <begin position="61"/>
        <end position="284"/>
    </location>
</feature>
<dbReference type="GO" id="GO:0016853">
    <property type="term" value="F:isomerase activity"/>
    <property type="evidence" value="ECO:0007669"/>
    <property type="project" value="UniProtKB-KW"/>
</dbReference>
<dbReference type="PROSITE" id="PS51352">
    <property type="entry name" value="THIOREDOXIN_2"/>
    <property type="match status" value="1"/>
</dbReference>
<dbReference type="AlphaFoldDB" id="A0A7W6D784"/>
<reference evidence="6 7" key="1">
    <citation type="submission" date="2020-08" db="EMBL/GenBank/DDBJ databases">
        <title>Genomic Encyclopedia of Type Strains, Phase IV (KMG-IV): sequencing the most valuable type-strain genomes for metagenomic binning, comparative biology and taxonomic classification.</title>
        <authorList>
            <person name="Goeker M."/>
        </authorList>
    </citation>
    <scope>NUCLEOTIDE SEQUENCE [LARGE SCALE GENOMIC DNA]</scope>
    <source>
        <strain evidence="6 7">DSM 100211</strain>
    </source>
</reference>
<keyword evidence="7" id="KW-1185">Reference proteome</keyword>
<gene>
    <name evidence="6" type="ORF">GGQ64_001098</name>
</gene>
<dbReference type="InterPro" id="IPR012336">
    <property type="entry name" value="Thioredoxin-like_fold"/>
</dbReference>
<accession>A0A7W6D784</accession>
<dbReference type="EMBL" id="JACIEE010000002">
    <property type="protein sequence ID" value="MBB3975911.1"/>
    <property type="molecule type" value="Genomic_DNA"/>
</dbReference>
<protein>
    <submittedName>
        <fullName evidence="6">Protein-disulfide isomerase</fullName>
    </submittedName>
</protein>
<keyword evidence="4" id="KW-0732">Signal</keyword>
<evidence type="ECO:0000313" key="6">
    <source>
        <dbReference type="EMBL" id="MBB3975911.1"/>
    </source>
</evidence>
<dbReference type="RefSeq" id="WP_183800211.1">
    <property type="nucleotide sequence ID" value="NZ_JACIEE010000002.1"/>
</dbReference>
<proteinExistence type="inferred from homology"/>
<dbReference type="SUPFAM" id="SSF52833">
    <property type="entry name" value="Thioredoxin-like"/>
    <property type="match status" value="1"/>
</dbReference>
<dbReference type="InterPro" id="IPR013766">
    <property type="entry name" value="Thioredoxin_domain"/>
</dbReference>
<dbReference type="PANTHER" id="PTHR13887">
    <property type="entry name" value="GLUTATHIONE S-TRANSFERASE KAPPA"/>
    <property type="match status" value="1"/>
</dbReference>
<feature type="chain" id="PRO_5031506815" evidence="4">
    <location>
        <begin position="20"/>
        <end position="284"/>
    </location>
</feature>
<evidence type="ECO:0000256" key="4">
    <source>
        <dbReference type="SAM" id="SignalP"/>
    </source>
</evidence>
<keyword evidence="6" id="KW-0413">Isomerase</keyword>